<evidence type="ECO:0000313" key="2">
    <source>
        <dbReference type="EMBL" id="AKJ10803.1"/>
    </source>
</evidence>
<name>A0ABM5TIS5_9ACTN</name>
<keyword evidence="1" id="KW-1133">Transmembrane helix</keyword>
<evidence type="ECO:0000256" key="1">
    <source>
        <dbReference type="SAM" id="Phobius"/>
    </source>
</evidence>
<keyword evidence="3" id="KW-1185">Reference proteome</keyword>
<evidence type="ECO:0000313" key="3">
    <source>
        <dbReference type="Proteomes" id="UP000035366"/>
    </source>
</evidence>
<organism evidence="2 3">
    <name type="scientific">Streptomyces incarnatus</name>
    <dbReference type="NCBI Taxonomy" id="665007"/>
    <lineage>
        <taxon>Bacteria</taxon>
        <taxon>Bacillati</taxon>
        <taxon>Actinomycetota</taxon>
        <taxon>Actinomycetes</taxon>
        <taxon>Kitasatosporales</taxon>
        <taxon>Streptomycetaceae</taxon>
        <taxon>Streptomyces</taxon>
    </lineage>
</organism>
<dbReference type="Proteomes" id="UP000035366">
    <property type="component" value="Chromosome"/>
</dbReference>
<feature type="transmembrane region" description="Helical" evidence="1">
    <location>
        <begin position="133"/>
        <end position="156"/>
    </location>
</feature>
<sequence length="165" mass="16861">MLLIVGLLAAGAALTWFAGAHLAYATGLAGTPGHLRVETCVWEHVGGHRYPHCSGIFRSSDGTVVKPEATIDTRLPVGSTVALQLTASGGYAQTGVAASCGWLAISLLGLMVLLIGILAACSKASERRVARSWLVLLGSLSAVMLLSALVGGVAGMTEAFREGGM</sequence>
<keyword evidence="1" id="KW-0472">Membrane</keyword>
<dbReference type="EMBL" id="CP011497">
    <property type="protein sequence ID" value="AKJ10803.1"/>
    <property type="molecule type" value="Genomic_DNA"/>
</dbReference>
<accession>A0ABM5TIS5</accession>
<protein>
    <recommendedName>
        <fullName evidence="4">Integral membrane protein</fullName>
    </recommendedName>
</protein>
<feature type="transmembrane region" description="Helical" evidence="1">
    <location>
        <begin position="101"/>
        <end position="121"/>
    </location>
</feature>
<proteinExistence type="predicted"/>
<evidence type="ECO:0008006" key="4">
    <source>
        <dbReference type="Google" id="ProtNLM"/>
    </source>
</evidence>
<keyword evidence="1" id="KW-0812">Transmembrane</keyword>
<gene>
    <name evidence="2" type="ORF">ABB07_12500</name>
</gene>
<reference evidence="2 3" key="1">
    <citation type="journal article" date="2015" name="ISME J.">
        <title>Draft Genome Sequence of Streptomyces incarnatus NRRL8089, which Produces the Nucleoside Antibiotic Sinefungin.</title>
        <authorList>
            <person name="Oshima K."/>
            <person name="Hattori M."/>
            <person name="Shimizu H."/>
            <person name="Fukuda K."/>
            <person name="Nemoto M."/>
            <person name="Inagaki K."/>
            <person name="Tamura T."/>
        </authorList>
    </citation>
    <scope>NUCLEOTIDE SEQUENCE [LARGE SCALE GENOMIC DNA]</scope>
    <source>
        <strain evidence="2 3">NRRL 8089</strain>
    </source>
</reference>